<evidence type="ECO:0000256" key="5">
    <source>
        <dbReference type="ARBA" id="ARBA00022989"/>
    </source>
</evidence>
<feature type="domain" description="Major facilitator superfamily (MFS) profile" evidence="8">
    <location>
        <begin position="57"/>
        <end position="487"/>
    </location>
</feature>
<dbReference type="InterPro" id="IPR020846">
    <property type="entry name" value="MFS_dom"/>
</dbReference>
<name>A0A839UZL3_9PROT</name>
<dbReference type="Gene3D" id="1.20.1250.20">
    <property type="entry name" value="MFS general substrate transporter like domains"/>
    <property type="match status" value="1"/>
</dbReference>
<feature type="transmembrane region" description="Helical" evidence="7">
    <location>
        <begin position="124"/>
        <end position="142"/>
    </location>
</feature>
<reference evidence="9 10" key="1">
    <citation type="submission" date="2020-08" db="EMBL/GenBank/DDBJ databases">
        <title>Genomic Encyclopedia of Type Strains, Phase III (KMG-III): the genomes of soil and plant-associated and newly described type strains.</title>
        <authorList>
            <person name="Whitman W."/>
        </authorList>
    </citation>
    <scope>NUCLEOTIDE SEQUENCE [LARGE SCALE GENOMIC DNA]</scope>
    <source>
        <strain evidence="9 10">CECT 8088</strain>
    </source>
</reference>
<dbReference type="CDD" id="cd17316">
    <property type="entry name" value="MFS_SV2_like"/>
    <property type="match status" value="1"/>
</dbReference>
<dbReference type="AlphaFoldDB" id="A0A839UZL3"/>
<comment type="similarity">
    <text evidence="2">Belongs to the major facilitator superfamily. Sugar transporter (TC 2.A.1.1) family.</text>
</comment>
<feature type="transmembrane region" description="Helical" evidence="7">
    <location>
        <begin position="53"/>
        <end position="75"/>
    </location>
</feature>
<comment type="caution">
    <text evidence="9">The sequence shown here is derived from an EMBL/GenBank/DDBJ whole genome shotgun (WGS) entry which is preliminary data.</text>
</comment>
<evidence type="ECO:0000313" key="9">
    <source>
        <dbReference type="EMBL" id="MBB3173764.1"/>
    </source>
</evidence>
<feature type="transmembrane region" description="Helical" evidence="7">
    <location>
        <begin position="191"/>
        <end position="211"/>
    </location>
</feature>
<evidence type="ECO:0000256" key="3">
    <source>
        <dbReference type="ARBA" id="ARBA00022448"/>
    </source>
</evidence>
<evidence type="ECO:0000259" key="8">
    <source>
        <dbReference type="PROSITE" id="PS50850"/>
    </source>
</evidence>
<proteinExistence type="inferred from homology"/>
<dbReference type="RefSeq" id="WP_246330113.1">
    <property type="nucleotide sequence ID" value="NZ_JACHXV010000005.1"/>
</dbReference>
<feature type="transmembrane region" description="Helical" evidence="7">
    <location>
        <begin position="427"/>
        <end position="453"/>
    </location>
</feature>
<evidence type="ECO:0000256" key="6">
    <source>
        <dbReference type="ARBA" id="ARBA00023136"/>
    </source>
</evidence>
<protein>
    <submittedName>
        <fullName evidence="9">MFS family permease</fullName>
    </submittedName>
</protein>
<organism evidence="9 10">
    <name type="scientific">Endobacter medicaginis</name>
    <dbReference type="NCBI Taxonomy" id="1181271"/>
    <lineage>
        <taxon>Bacteria</taxon>
        <taxon>Pseudomonadati</taxon>
        <taxon>Pseudomonadota</taxon>
        <taxon>Alphaproteobacteria</taxon>
        <taxon>Acetobacterales</taxon>
        <taxon>Acetobacteraceae</taxon>
        <taxon>Endobacter</taxon>
    </lineage>
</organism>
<feature type="transmembrane region" description="Helical" evidence="7">
    <location>
        <begin position="301"/>
        <end position="324"/>
    </location>
</feature>
<dbReference type="PANTHER" id="PTHR23511">
    <property type="entry name" value="SYNAPTIC VESICLE GLYCOPROTEIN 2"/>
    <property type="match status" value="1"/>
</dbReference>
<dbReference type="GO" id="GO:0022857">
    <property type="term" value="F:transmembrane transporter activity"/>
    <property type="evidence" value="ECO:0007669"/>
    <property type="project" value="InterPro"/>
</dbReference>
<accession>A0A839UZL3</accession>
<gene>
    <name evidence="9" type="ORF">FHR90_001596</name>
</gene>
<sequence length="496" mass="51752">MAGSPKARLGAAISRRTEAHRAWIGERGELVGRARGASSVIGERLDRLGWSPFHTLLIFALGVTWILDGLEVTIVGSIGPALKSAAALSLSDAQIGAAASAYVFGAVCGALGFGWLTDRYGRKPMFAITLGLYVLGVTLSALSVDHLSFDAARLLTGLGIGGEYAAINSAIDEMIPARLRGRVDLAVNGSYWLGAAMGAAGSLLLMDPAILPAWLGWRLGFAIGGALGLAVIVLRRHVPESPRWLALHGETEQAAEVLAGIESRATGREVAPVDLPPPRRFATGLLALLHAMATSHRTRSLYVLVLMIAQAFLYNAVFFTYGLVLNRYEGVPEGRIGLYILPLAITNFAGPLLLGHLFDTIGRRRMIAATYALSALLMAAVALGLGAGKLTATTQTIGWMAVFFFASAAASSAYLTASEVFPPESRALAIALFYAFGTILGGVGAPLLFGWLIGLGTIGPVVGGYLAASALMSVAAITALVIGVDAEGKSLEELAL</sequence>
<dbReference type="Proteomes" id="UP000557688">
    <property type="component" value="Unassembled WGS sequence"/>
</dbReference>
<keyword evidence="4 7" id="KW-0812">Transmembrane</keyword>
<keyword evidence="10" id="KW-1185">Reference proteome</keyword>
<feature type="transmembrane region" description="Helical" evidence="7">
    <location>
        <begin position="465"/>
        <end position="484"/>
    </location>
</feature>
<dbReference type="GO" id="GO:0016020">
    <property type="term" value="C:membrane"/>
    <property type="evidence" value="ECO:0007669"/>
    <property type="project" value="UniProtKB-SubCell"/>
</dbReference>
<dbReference type="InterPro" id="IPR005828">
    <property type="entry name" value="MFS_sugar_transport-like"/>
</dbReference>
<evidence type="ECO:0000256" key="1">
    <source>
        <dbReference type="ARBA" id="ARBA00004141"/>
    </source>
</evidence>
<feature type="transmembrane region" description="Helical" evidence="7">
    <location>
        <begin position="95"/>
        <end position="117"/>
    </location>
</feature>
<evidence type="ECO:0000313" key="10">
    <source>
        <dbReference type="Proteomes" id="UP000557688"/>
    </source>
</evidence>
<dbReference type="Pfam" id="PF00083">
    <property type="entry name" value="Sugar_tr"/>
    <property type="match status" value="1"/>
</dbReference>
<dbReference type="EMBL" id="JACHXV010000005">
    <property type="protein sequence ID" value="MBB3173764.1"/>
    <property type="molecule type" value="Genomic_DNA"/>
</dbReference>
<feature type="transmembrane region" description="Helical" evidence="7">
    <location>
        <begin position="336"/>
        <end position="354"/>
    </location>
</feature>
<feature type="transmembrane region" description="Helical" evidence="7">
    <location>
        <begin position="366"/>
        <end position="385"/>
    </location>
</feature>
<keyword evidence="6 7" id="KW-0472">Membrane</keyword>
<keyword evidence="5 7" id="KW-1133">Transmembrane helix</keyword>
<keyword evidence="3" id="KW-0813">Transport</keyword>
<dbReference type="PROSITE" id="PS50850">
    <property type="entry name" value="MFS"/>
    <property type="match status" value="1"/>
</dbReference>
<dbReference type="SUPFAM" id="SSF103473">
    <property type="entry name" value="MFS general substrate transporter"/>
    <property type="match status" value="1"/>
</dbReference>
<comment type="subcellular location">
    <subcellularLocation>
        <location evidence="1">Membrane</location>
        <topology evidence="1">Multi-pass membrane protein</topology>
    </subcellularLocation>
</comment>
<feature type="transmembrane region" description="Helical" evidence="7">
    <location>
        <begin position="217"/>
        <end position="234"/>
    </location>
</feature>
<evidence type="ECO:0000256" key="2">
    <source>
        <dbReference type="ARBA" id="ARBA00010992"/>
    </source>
</evidence>
<dbReference type="InterPro" id="IPR036259">
    <property type="entry name" value="MFS_trans_sf"/>
</dbReference>
<feature type="transmembrane region" description="Helical" evidence="7">
    <location>
        <begin position="154"/>
        <end position="171"/>
    </location>
</feature>
<feature type="transmembrane region" description="Helical" evidence="7">
    <location>
        <begin position="397"/>
        <end position="415"/>
    </location>
</feature>
<evidence type="ECO:0000256" key="7">
    <source>
        <dbReference type="SAM" id="Phobius"/>
    </source>
</evidence>
<evidence type="ECO:0000256" key="4">
    <source>
        <dbReference type="ARBA" id="ARBA00022692"/>
    </source>
</evidence>